<feature type="domain" description="Chemotaxis phosphatase CheX-like" evidence="2">
    <location>
        <begin position="58"/>
        <end position="131"/>
    </location>
</feature>
<evidence type="ECO:0000256" key="1">
    <source>
        <dbReference type="ARBA" id="ARBA00022500"/>
    </source>
</evidence>
<name>C7R0H3_JONDD</name>
<accession>C7R0H3</accession>
<dbReference type="GO" id="GO:0006935">
    <property type="term" value="P:chemotaxis"/>
    <property type="evidence" value="ECO:0007669"/>
    <property type="project" value="UniProtKB-KW"/>
</dbReference>
<dbReference type="SUPFAM" id="SSF103039">
    <property type="entry name" value="CheC-like"/>
    <property type="match status" value="1"/>
</dbReference>
<dbReference type="InterPro" id="IPR028051">
    <property type="entry name" value="CheX-like_dom"/>
</dbReference>
<keyword evidence="1" id="KW-0145">Chemotaxis</keyword>
<dbReference type="Pfam" id="PF13690">
    <property type="entry name" value="CheX"/>
    <property type="match status" value="1"/>
</dbReference>
<reference evidence="3 4" key="1">
    <citation type="journal article" date="2009" name="Stand. Genomic Sci.">
        <title>Complete genome sequence of Jonesia denitrificans type strain (Prevot 55134).</title>
        <authorList>
            <person name="Pukall R."/>
            <person name="Gehrich-Schroter G."/>
            <person name="Lapidus A."/>
            <person name="Nolan M."/>
            <person name="Glavina Del Rio T."/>
            <person name="Lucas S."/>
            <person name="Chen F."/>
            <person name="Tice H."/>
            <person name="Pitluck S."/>
            <person name="Cheng J.F."/>
            <person name="Copeland A."/>
            <person name="Saunders E."/>
            <person name="Brettin T."/>
            <person name="Detter J.C."/>
            <person name="Bruce D."/>
            <person name="Goodwin L."/>
            <person name="Pati A."/>
            <person name="Ivanova N."/>
            <person name="Mavromatis K."/>
            <person name="Ovchinnikova G."/>
            <person name="Chen A."/>
            <person name="Palaniappan K."/>
            <person name="Land M."/>
            <person name="Hauser L."/>
            <person name="Chang Y.J."/>
            <person name="Jeffries C.D."/>
            <person name="Chain P."/>
            <person name="Goker M."/>
            <person name="Bristow J."/>
            <person name="Eisen J.A."/>
            <person name="Markowitz V."/>
            <person name="Hugenholtz P."/>
            <person name="Kyrpides N.C."/>
            <person name="Klenk H.P."/>
            <person name="Han C."/>
        </authorList>
    </citation>
    <scope>NUCLEOTIDE SEQUENCE [LARGE SCALE GENOMIC DNA]</scope>
    <source>
        <strain evidence="4">ATCC 14870 / DSM 20603 / BCRC 15368 / CIP 55.134 / JCM 11481 / NBRC 15587 / NCTC 10816 / Prevot 55134</strain>
    </source>
</reference>
<dbReference type="STRING" id="471856.Jden_1999"/>
<dbReference type="OrthoDB" id="5402373at2"/>
<dbReference type="eggNOG" id="ENOG50331R6">
    <property type="taxonomic scope" value="Bacteria"/>
</dbReference>
<evidence type="ECO:0000313" key="3">
    <source>
        <dbReference type="EMBL" id="ACV09637.1"/>
    </source>
</evidence>
<dbReference type="RefSeq" id="WP_015772265.1">
    <property type="nucleotide sequence ID" value="NC_013174.1"/>
</dbReference>
<dbReference type="EMBL" id="CP001706">
    <property type="protein sequence ID" value="ACV09637.1"/>
    <property type="molecule type" value="Genomic_DNA"/>
</dbReference>
<dbReference type="KEGG" id="jde:Jden_1999"/>
<sequence>MTSTATSVDRVQILSITQDVFAAMLDAGEELAFERFEPVPAFEEPLAAWVDMHAVTDFGEISVRAVVNTSMAAGRDITTGLLMLPAGEEVTREDLVDAFGEIANVVGGNVKSLLDATAKLSLPQVADNAPELADAQFLQDLAIDWREHVLVVTLWLLPTTDK</sequence>
<dbReference type="InterPro" id="IPR028976">
    <property type="entry name" value="CheC-like_sf"/>
</dbReference>
<evidence type="ECO:0000259" key="2">
    <source>
        <dbReference type="Pfam" id="PF13690"/>
    </source>
</evidence>
<organism evidence="3 4">
    <name type="scientific">Jonesia denitrificans (strain ATCC 14870 / DSM 20603 / BCRC 15368 / CIP 55.134 / JCM 11481 / NBRC 15587 / NCTC 10816 / Prevot 55134)</name>
    <name type="common">Listeria denitrificans</name>
    <dbReference type="NCBI Taxonomy" id="471856"/>
    <lineage>
        <taxon>Bacteria</taxon>
        <taxon>Bacillati</taxon>
        <taxon>Actinomycetota</taxon>
        <taxon>Actinomycetes</taxon>
        <taxon>Micrococcales</taxon>
        <taxon>Jonesiaceae</taxon>
        <taxon>Jonesia</taxon>
    </lineage>
</organism>
<keyword evidence="4" id="KW-1185">Reference proteome</keyword>
<evidence type="ECO:0000313" key="4">
    <source>
        <dbReference type="Proteomes" id="UP000000628"/>
    </source>
</evidence>
<gene>
    <name evidence="3" type="ordered locus">Jden_1999</name>
</gene>
<dbReference type="AlphaFoldDB" id="C7R0H3"/>
<dbReference type="Proteomes" id="UP000000628">
    <property type="component" value="Chromosome"/>
</dbReference>
<dbReference type="HOGENOM" id="CLU_136151_0_0_11"/>
<dbReference type="Gene3D" id="3.40.1550.10">
    <property type="entry name" value="CheC-like"/>
    <property type="match status" value="1"/>
</dbReference>
<proteinExistence type="predicted"/>
<protein>
    <recommendedName>
        <fullName evidence="2">Chemotaxis phosphatase CheX-like domain-containing protein</fullName>
    </recommendedName>
</protein>